<accession>A0ABS8W0J1</accession>
<gene>
    <name evidence="1" type="ORF">HAX54_042017</name>
</gene>
<proteinExistence type="predicted"/>
<protein>
    <submittedName>
        <fullName evidence="1">Uncharacterized protein</fullName>
    </submittedName>
</protein>
<feature type="non-terminal residue" evidence="1">
    <location>
        <position position="1"/>
    </location>
</feature>
<reference evidence="1 2" key="1">
    <citation type="journal article" date="2021" name="BMC Genomics">
        <title>Datura genome reveals duplications of psychoactive alkaloid biosynthetic genes and high mutation rate following tissue culture.</title>
        <authorList>
            <person name="Rajewski A."/>
            <person name="Carter-House D."/>
            <person name="Stajich J."/>
            <person name="Litt A."/>
        </authorList>
    </citation>
    <scope>NUCLEOTIDE SEQUENCE [LARGE SCALE GENOMIC DNA]</scope>
    <source>
        <strain evidence="1">AR-01</strain>
    </source>
</reference>
<keyword evidence="2" id="KW-1185">Reference proteome</keyword>
<sequence>NKGSDGYVLNWLPIHALDAQEVEVHELQWLAMSGSLRSLWNSMSYSRAIKMSVVIVLNCLLAFREV</sequence>
<dbReference type="EMBL" id="JACEIK010006128">
    <property type="protein sequence ID" value="MCE2055125.1"/>
    <property type="molecule type" value="Genomic_DNA"/>
</dbReference>
<organism evidence="1 2">
    <name type="scientific">Datura stramonium</name>
    <name type="common">Jimsonweed</name>
    <name type="synonym">Common thornapple</name>
    <dbReference type="NCBI Taxonomy" id="4076"/>
    <lineage>
        <taxon>Eukaryota</taxon>
        <taxon>Viridiplantae</taxon>
        <taxon>Streptophyta</taxon>
        <taxon>Embryophyta</taxon>
        <taxon>Tracheophyta</taxon>
        <taxon>Spermatophyta</taxon>
        <taxon>Magnoliopsida</taxon>
        <taxon>eudicotyledons</taxon>
        <taxon>Gunneridae</taxon>
        <taxon>Pentapetalae</taxon>
        <taxon>asterids</taxon>
        <taxon>lamiids</taxon>
        <taxon>Solanales</taxon>
        <taxon>Solanaceae</taxon>
        <taxon>Solanoideae</taxon>
        <taxon>Datureae</taxon>
        <taxon>Datura</taxon>
    </lineage>
</organism>
<comment type="caution">
    <text evidence="1">The sequence shown here is derived from an EMBL/GenBank/DDBJ whole genome shotgun (WGS) entry which is preliminary data.</text>
</comment>
<name>A0ABS8W0J1_DATST</name>
<dbReference type="Proteomes" id="UP000823775">
    <property type="component" value="Unassembled WGS sequence"/>
</dbReference>
<evidence type="ECO:0000313" key="1">
    <source>
        <dbReference type="EMBL" id="MCE2055125.1"/>
    </source>
</evidence>
<feature type="non-terminal residue" evidence="1">
    <location>
        <position position="66"/>
    </location>
</feature>
<evidence type="ECO:0000313" key="2">
    <source>
        <dbReference type="Proteomes" id="UP000823775"/>
    </source>
</evidence>